<evidence type="ECO:0000313" key="18">
    <source>
        <dbReference type="EMBL" id="KAK6638224.1"/>
    </source>
</evidence>
<dbReference type="Proteomes" id="UP001359485">
    <property type="component" value="Unassembled WGS sequence"/>
</dbReference>
<feature type="compositionally biased region" description="Polar residues" evidence="15">
    <location>
        <begin position="168"/>
        <end position="178"/>
    </location>
</feature>
<feature type="domain" description="Guanylate cyclase" evidence="17">
    <location>
        <begin position="1088"/>
        <end position="1225"/>
    </location>
</feature>
<feature type="transmembrane region" description="Helical" evidence="16">
    <location>
        <begin position="777"/>
        <end position="798"/>
    </location>
</feature>
<dbReference type="InterPro" id="IPR009398">
    <property type="entry name" value="Adcy_conserved_dom"/>
</dbReference>
<keyword evidence="12 16" id="KW-0472">Membrane</keyword>
<keyword evidence="5 16" id="KW-0812">Transmembrane</keyword>
<keyword evidence="6" id="KW-0479">Metal-binding</keyword>
<dbReference type="EMBL" id="JAWJWF010000002">
    <property type="protein sequence ID" value="KAK6638224.1"/>
    <property type="molecule type" value="Genomic_DNA"/>
</dbReference>
<dbReference type="PROSITE" id="PS50125">
    <property type="entry name" value="GUANYLATE_CYCLASE_2"/>
    <property type="match status" value="2"/>
</dbReference>
<evidence type="ECO:0000256" key="9">
    <source>
        <dbReference type="ARBA" id="ARBA00022842"/>
    </source>
</evidence>
<dbReference type="PROSITE" id="PS00452">
    <property type="entry name" value="GUANYLATE_CYCLASE_1"/>
    <property type="match status" value="2"/>
</dbReference>
<evidence type="ECO:0000256" key="15">
    <source>
        <dbReference type="SAM" id="MobiDB-lite"/>
    </source>
</evidence>
<evidence type="ECO:0000256" key="5">
    <source>
        <dbReference type="ARBA" id="ARBA00022692"/>
    </source>
</evidence>
<comment type="similarity">
    <text evidence="14">Belongs to the adenylyl cyclase class-4/guanylyl cyclase family.</text>
</comment>
<keyword evidence="10 16" id="KW-1133">Transmembrane helix</keyword>
<keyword evidence="9" id="KW-0460">Magnesium</keyword>
<comment type="catalytic activity">
    <reaction evidence="1">
        <text>ATP = 3',5'-cyclic AMP + diphosphate</text>
        <dbReference type="Rhea" id="RHEA:15389"/>
        <dbReference type="ChEBI" id="CHEBI:30616"/>
        <dbReference type="ChEBI" id="CHEBI:33019"/>
        <dbReference type="ChEBI" id="CHEBI:58165"/>
        <dbReference type="EC" id="4.6.1.1"/>
    </reaction>
</comment>
<dbReference type="CDD" id="cd07302">
    <property type="entry name" value="CHD"/>
    <property type="match status" value="2"/>
</dbReference>
<dbReference type="SMART" id="SM00044">
    <property type="entry name" value="CYCc"/>
    <property type="match status" value="2"/>
</dbReference>
<evidence type="ECO:0000256" key="14">
    <source>
        <dbReference type="RuleBase" id="RU000405"/>
    </source>
</evidence>
<evidence type="ECO:0000256" key="7">
    <source>
        <dbReference type="ARBA" id="ARBA00022741"/>
    </source>
</evidence>
<keyword evidence="8" id="KW-0067">ATP-binding</keyword>
<name>A0ABR1BCT5_POLSC</name>
<comment type="subcellular location">
    <subcellularLocation>
        <location evidence="3">Membrane</location>
        <topology evidence="3">Multi-pass membrane protein</topology>
    </subcellularLocation>
</comment>
<evidence type="ECO:0000256" key="4">
    <source>
        <dbReference type="ARBA" id="ARBA00012201"/>
    </source>
</evidence>
<feature type="transmembrane region" description="Helical" evidence="16">
    <location>
        <begin position="321"/>
        <end position="337"/>
    </location>
</feature>
<evidence type="ECO:0000256" key="3">
    <source>
        <dbReference type="ARBA" id="ARBA00004141"/>
    </source>
</evidence>
<protein>
    <recommendedName>
        <fullName evidence="4">adenylate cyclase</fullName>
        <ecNumber evidence="4">4.6.1.1</ecNumber>
    </recommendedName>
</protein>
<evidence type="ECO:0000256" key="16">
    <source>
        <dbReference type="SAM" id="Phobius"/>
    </source>
</evidence>
<evidence type="ECO:0000256" key="2">
    <source>
        <dbReference type="ARBA" id="ARBA00001946"/>
    </source>
</evidence>
<evidence type="ECO:0000256" key="8">
    <source>
        <dbReference type="ARBA" id="ARBA00022840"/>
    </source>
</evidence>
<dbReference type="Gene3D" id="3.30.70.1230">
    <property type="entry name" value="Nucleotide cyclase"/>
    <property type="match status" value="2"/>
</dbReference>
<keyword evidence="11" id="KW-0115">cAMP biosynthesis</keyword>
<dbReference type="SUPFAM" id="SSF55073">
    <property type="entry name" value="Nucleotide cyclase"/>
    <property type="match status" value="2"/>
</dbReference>
<sequence length="1459" mass="165889">MPVIGAADPRSNLIGRNELNRISKYDQNGGKDGCTGQSLLTDGKKGLDRGRGIVRYLNHKLFGRQKKQKAESLTGTGKEDKKTDHLVWGVPEVLDNCPEWNSERYEITPSKRQRTRKLWTRAFQKVTTQRLQGALPLKDSKNNCDSDVIEMAEVAGEDDAEDKVDGPSQKQQTNSCDESVSYGGDDNMWNFGPLYKGVYCPMLSNSFRESHFEFAYQRYSHRQRQHALILVNSVDILIKLVLLVLFVIDFPNFVVEMGSSNLAEAITWTACSVFANVIICFLGWWRCFANNYLQWAALFTWILLNVQGCLAKGLGLRADHYLVWYVLFIIFVTYAMLPLQLRWCITAGALTAFFHIFLITFYIDSVWENRLLTQILANICIYWAINFAGMYTKYLTDRSQRKAFIETYKSMETRYKTHLENDKQEKLLLSVLPDFVAKEMIRDIAKEEEKGDFVPSQFHKIYIHRYENVSILFADIKGFTALASTCSPHQLVRVLNDLFARFDRLAHETHCLRIKLLGDCYYCVSGLPRARSDHAVCCVEMGLHMIEAIKMVNKKTQVNLNMRIGVHSGSVLCGVLGLRKWQFDVWSHDVTLANKMEAGGLPGRVHISKSTLKCLNDTYEVEPGEGGSRDTYLKKHNVETFLIKQVKPTPRTQLFGRFSRPRLWSEDEKPTLNSKPGVQLMKEKYPDEENAGDWTPEIPFENLTSSSCEGFEETEDVVTEKPQTNVSMAEKVDEIMDHSIEIASNKRMRSANINVWSLKFKAPLLEKKFGLMREDMFKSNMLCCFIIWIFMVVLQLIIVQERNLTFVLTLSTASVILTVSMLLVMSDEFPSFPKVLHQVSTALVENKDRRTVFTCFIIVVLAISSSVSLTAFPDKTSTSTVEAQNFVAPDVVKVVEPRESILFPGNRTSTVININFITIIGKKQGQSYQQKETDPHTDPKDWHRRRPQYVVFSWVLCLIALATFLKLNFMVKTILAVILVAVFSALIILFGVFRSDSPRDRFQAWQMLVLLHVFLIVVNYHGRLVEITSRLDFLWKQVAEREVQDMTETRQNNTQLLRNILPDHVANHFLTQDRQTEELYSQQRDNVAVMFASIPNFTEFYSEDINKGVECIRLLNEIIADFDELLDEPQFACIEKIKTVGACYMAASGLNPTDGSNVSTEHICALVDFAFSMRDRLEDVNKHSYNHFLLRVGISCGPLVGGVIGARKPVYDIWGNTVNEASRMDSTGEMGRIQVTKEVAQVLEKKGFQVERRGVVDVKGKGHMETYFVLGKRFDTGSIFVRQPSQNNSLAAVVYTMVQARRKQTIKRSSNPSPSVKINRAKSQQKKSTGFGSSEALRNQFSSMRLSNREEQGAQRRNTTKGSSYRDSKRQTSVDPSVTGTNVVLLNAVQQKQQYSSAPQTPLTGEVTQGEFFRIPNEVPGTIHGATAEETCNNTILRQQDRHLPMVVTDMNNKPILAT</sequence>
<comment type="cofactor">
    <cofactor evidence="2">
        <name>Mg(2+)</name>
        <dbReference type="ChEBI" id="CHEBI:18420"/>
    </cofactor>
</comment>
<dbReference type="EC" id="4.6.1.1" evidence="4"/>
<dbReference type="Pfam" id="PF06327">
    <property type="entry name" value="Adcy_cons_dom"/>
    <property type="match status" value="1"/>
</dbReference>
<keyword evidence="7" id="KW-0547">Nucleotide-binding</keyword>
<evidence type="ECO:0000256" key="13">
    <source>
        <dbReference type="ARBA" id="ARBA00023239"/>
    </source>
</evidence>
<proteinExistence type="inferred from homology"/>
<evidence type="ECO:0000313" key="19">
    <source>
        <dbReference type="Proteomes" id="UP001359485"/>
    </source>
</evidence>
<accession>A0ABR1BCT5</accession>
<evidence type="ECO:0000256" key="10">
    <source>
        <dbReference type="ARBA" id="ARBA00022989"/>
    </source>
</evidence>
<feature type="compositionally biased region" description="Polar residues" evidence="15">
    <location>
        <begin position="1326"/>
        <end position="1346"/>
    </location>
</feature>
<feature type="transmembrane region" description="Helical" evidence="16">
    <location>
        <begin position="227"/>
        <end position="246"/>
    </location>
</feature>
<dbReference type="Pfam" id="PF16214">
    <property type="entry name" value="AC_N"/>
    <property type="match status" value="1"/>
</dbReference>
<dbReference type="InterPro" id="IPR032628">
    <property type="entry name" value="AC_N"/>
</dbReference>
<evidence type="ECO:0000259" key="17">
    <source>
        <dbReference type="PROSITE" id="PS50125"/>
    </source>
</evidence>
<dbReference type="PANTHER" id="PTHR45627">
    <property type="entry name" value="ADENYLATE CYCLASE TYPE 1"/>
    <property type="match status" value="1"/>
</dbReference>
<evidence type="ECO:0000256" key="12">
    <source>
        <dbReference type="ARBA" id="ARBA00023136"/>
    </source>
</evidence>
<feature type="transmembrane region" description="Helical" evidence="16">
    <location>
        <begin position="949"/>
        <end position="967"/>
    </location>
</feature>
<evidence type="ECO:0000256" key="11">
    <source>
        <dbReference type="ARBA" id="ARBA00022998"/>
    </source>
</evidence>
<dbReference type="Pfam" id="PF00211">
    <property type="entry name" value="Guanylate_cyc"/>
    <property type="match status" value="2"/>
</dbReference>
<feature type="transmembrane region" description="Helical" evidence="16">
    <location>
        <begin position="974"/>
        <end position="993"/>
    </location>
</feature>
<dbReference type="InterPro" id="IPR029787">
    <property type="entry name" value="Nucleotide_cyclase"/>
</dbReference>
<dbReference type="InterPro" id="IPR018297">
    <property type="entry name" value="A/G_cyclase_CS"/>
</dbReference>
<reference evidence="18 19" key="1">
    <citation type="submission" date="2023-09" db="EMBL/GenBank/DDBJ databases">
        <title>Genomes of two closely related lineages of the louse Polyplax serrata with different host specificities.</title>
        <authorList>
            <person name="Martinu J."/>
            <person name="Tarabai H."/>
            <person name="Stefka J."/>
            <person name="Hypsa V."/>
        </authorList>
    </citation>
    <scope>NUCLEOTIDE SEQUENCE [LARGE SCALE GENOMIC DNA]</scope>
    <source>
        <strain evidence="18">98ZLc_SE</strain>
    </source>
</reference>
<keyword evidence="13 14" id="KW-0456">Lyase</keyword>
<dbReference type="PANTHER" id="PTHR45627:SF1">
    <property type="entry name" value="ADENYLATE CYCLASE TYPE 8"/>
    <property type="match status" value="1"/>
</dbReference>
<feature type="transmembrane region" description="Helical" evidence="16">
    <location>
        <begin position="852"/>
        <end position="872"/>
    </location>
</feature>
<gene>
    <name evidence="18" type="ORF">RUM44_008653</name>
</gene>
<organism evidence="18 19">
    <name type="scientific">Polyplax serrata</name>
    <name type="common">Common mouse louse</name>
    <dbReference type="NCBI Taxonomy" id="468196"/>
    <lineage>
        <taxon>Eukaryota</taxon>
        <taxon>Metazoa</taxon>
        <taxon>Ecdysozoa</taxon>
        <taxon>Arthropoda</taxon>
        <taxon>Hexapoda</taxon>
        <taxon>Insecta</taxon>
        <taxon>Pterygota</taxon>
        <taxon>Neoptera</taxon>
        <taxon>Paraneoptera</taxon>
        <taxon>Psocodea</taxon>
        <taxon>Troctomorpha</taxon>
        <taxon>Phthiraptera</taxon>
        <taxon>Anoplura</taxon>
        <taxon>Polyplacidae</taxon>
        <taxon>Polyplax</taxon>
    </lineage>
</organism>
<dbReference type="InterPro" id="IPR001054">
    <property type="entry name" value="A/G_cyclase"/>
</dbReference>
<evidence type="ECO:0000256" key="1">
    <source>
        <dbReference type="ARBA" id="ARBA00001593"/>
    </source>
</evidence>
<evidence type="ECO:0000256" key="6">
    <source>
        <dbReference type="ARBA" id="ARBA00022723"/>
    </source>
</evidence>
<feature type="transmembrane region" description="Helical" evidence="16">
    <location>
        <begin position="344"/>
        <end position="363"/>
    </location>
</feature>
<feature type="compositionally biased region" description="Polar residues" evidence="15">
    <location>
        <begin position="1307"/>
        <end position="1316"/>
    </location>
</feature>
<comment type="caution">
    <text evidence="18">The sequence shown here is derived from an EMBL/GenBank/DDBJ whole genome shotgun (WGS) entry which is preliminary data.</text>
</comment>
<feature type="transmembrane region" description="Helical" evidence="16">
    <location>
        <begin position="1005"/>
        <end position="1022"/>
    </location>
</feature>
<feature type="region of interest" description="Disordered" evidence="15">
    <location>
        <begin position="1304"/>
        <end position="1379"/>
    </location>
</feature>
<feature type="transmembrane region" description="Helical" evidence="16">
    <location>
        <begin position="266"/>
        <end position="285"/>
    </location>
</feature>
<feature type="transmembrane region" description="Helical" evidence="16">
    <location>
        <begin position="292"/>
        <end position="315"/>
    </location>
</feature>
<feature type="region of interest" description="Disordered" evidence="15">
    <location>
        <begin position="155"/>
        <end position="179"/>
    </location>
</feature>
<feature type="transmembrane region" description="Helical" evidence="16">
    <location>
        <begin position="804"/>
        <end position="824"/>
    </location>
</feature>
<keyword evidence="19" id="KW-1185">Reference proteome</keyword>
<feature type="domain" description="Guanylate cyclase" evidence="17">
    <location>
        <begin position="470"/>
        <end position="597"/>
    </location>
</feature>